<comment type="caution">
    <text evidence="5">The sequence shown here is derived from an EMBL/GenBank/DDBJ whole genome shotgun (WGS) entry which is preliminary data.</text>
</comment>
<evidence type="ECO:0000256" key="1">
    <source>
        <dbReference type="ARBA" id="ARBA00023015"/>
    </source>
</evidence>
<sequence length="202" mass="22164">MNSGPTAERVHEALKARIMGREFRPGDRLDPNALAATLSSSVTPVRDSLHRLTGEGLVETRMGGGFHLPSIDAPGLQDLYDWSADLLALSIRAWPRSPLQAGADRPAAERPLAERVGHVFLAIACRSPNGEHVRAIDRLNARLHAVRTIEAHVLDAVEEELAGVAAAVASEEREALKRLVGRYHRRRRRAAAEIVRGVYRTQ</sequence>
<dbReference type="GO" id="GO:0003677">
    <property type="term" value="F:DNA binding"/>
    <property type="evidence" value="ECO:0007669"/>
    <property type="project" value="UniProtKB-KW"/>
</dbReference>
<keyword evidence="3" id="KW-0804">Transcription</keyword>
<keyword evidence="1" id="KW-0805">Transcription regulation</keyword>
<dbReference type="AlphaFoldDB" id="A0A2P7QW46"/>
<feature type="domain" description="HTH gntR-type" evidence="4">
    <location>
        <begin position="4"/>
        <end position="71"/>
    </location>
</feature>
<name>A0A2P7QW46_9SPHN</name>
<dbReference type="SUPFAM" id="SSF46785">
    <property type="entry name" value="Winged helix' DNA-binding domain"/>
    <property type="match status" value="1"/>
</dbReference>
<dbReference type="InterPro" id="IPR036390">
    <property type="entry name" value="WH_DNA-bd_sf"/>
</dbReference>
<dbReference type="Gene3D" id="1.10.10.10">
    <property type="entry name" value="Winged helix-like DNA-binding domain superfamily/Winged helix DNA-binding domain"/>
    <property type="match status" value="1"/>
</dbReference>
<gene>
    <name evidence="5" type="ORF">C7I55_08030</name>
</gene>
<evidence type="ECO:0000256" key="2">
    <source>
        <dbReference type="ARBA" id="ARBA00023125"/>
    </source>
</evidence>
<dbReference type="PANTHER" id="PTHR43537">
    <property type="entry name" value="TRANSCRIPTIONAL REGULATOR, GNTR FAMILY"/>
    <property type="match status" value="1"/>
</dbReference>
<evidence type="ECO:0000259" key="4">
    <source>
        <dbReference type="PROSITE" id="PS50949"/>
    </source>
</evidence>
<proteinExistence type="predicted"/>
<dbReference type="Pfam" id="PF00392">
    <property type="entry name" value="GntR"/>
    <property type="match status" value="1"/>
</dbReference>
<organism evidence="5 6">
    <name type="scientific">Allosphingosinicella deserti</name>
    <dbReference type="NCBI Taxonomy" id="2116704"/>
    <lineage>
        <taxon>Bacteria</taxon>
        <taxon>Pseudomonadati</taxon>
        <taxon>Pseudomonadota</taxon>
        <taxon>Alphaproteobacteria</taxon>
        <taxon>Sphingomonadales</taxon>
        <taxon>Sphingomonadaceae</taxon>
        <taxon>Allosphingosinicella</taxon>
    </lineage>
</organism>
<dbReference type="GO" id="GO:0003700">
    <property type="term" value="F:DNA-binding transcription factor activity"/>
    <property type="evidence" value="ECO:0007669"/>
    <property type="project" value="InterPro"/>
</dbReference>
<dbReference type="RefSeq" id="WP_106512342.1">
    <property type="nucleotide sequence ID" value="NZ_PXYI01000002.1"/>
</dbReference>
<dbReference type="InterPro" id="IPR036388">
    <property type="entry name" value="WH-like_DNA-bd_sf"/>
</dbReference>
<evidence type="ECO:0000313" key="5">
    <source>
        <dbReference type="EMBL" id="PSJ42174.1"/>
    </source>
</evidence>
<evidence type="ECO:0000313" key="6">
    <source>
        <dbReference type="Proteomes" id="UP000241167"/>
    </source>
</evidence>
<dbReference type="PROSITE" id="PS50949">
    <property type="entry name" value="HTH_GNTR"/>
    <property type="match status" value="1"/>
</dbReference>
<evidence type="ECO:0000256" key="3">
    <source>
        <dbReference type="ARBA" id="ARBA00023163"/>
    </source>
</evidence>
<protein>
    <recommendedName>
        <fullName evidence="4">HTH gntR-type domain-containing protein</fullName>
    </recommendedName>
</protein>
<keyword evidence="6" id="KW-1185">Reference proteome</keyword>
<dbReference type="SMART" id="SM00345">
    <property type="entry name" value="HTH_GNTR"/>
    <property type="match status" value="1"/>
</dbReference>
<dbReference type="EMBL" id="PXYI01000002">
    <property type="protein sequence ID" value="PSJ42174.1"/>
    <property type="molecule type" value="Genomic_DNA"/>
</dbReference>
<accession>A0A2P7QW46</accession>
<reference evidence="5 6" key="1">
    <citation type="submission" date="2018-03" db="EMBL/GenBank/DDBJ databases">
        <title>The draft genome of Sphingosinicella sp. GL-C-18.</title>
        <authorList>
            <person name="Liu L."/>
            <person name="Li L."/>
            <person name="Liang L."/>
            <person name="Zhang X."/>
            <person name="Wang T."/>
        </authorList>
    </citation>
    <scope>NUCLEOTIDE SEQUENCE [LARGE SCALE GENOMIC DNA]</scope>
    <source>
        <strain evidence="5 6">GL-C-18</strain>
    </source>
</reference>
<dbReference type="OrthoDB" id="8479543at2"/>
<keyword evidence="2" id="KW-0238">DNA-binding</keyword>
<dbReference type="PANTHER" id="PTHR43537:SF45">
    <property type="entry name" value="GNTR FAMILY REGULATORY PROTEIN"/>
    <property type="match status" value="1"/>
</dbReference>
<dbReference type="InterPro" id="IPR000524">
    <property type="entry name" value="Tscrpt_reg_HTH_GntR"/>
</dbReference>
<dbReference type="Proteomes" id="UP000241167">
    <property type="component" value="Unassembled WGS sequence"/>
</dbReference>